<evidence type="ECO:0000313" key="5">
    <source>
        <dbReference type="Proteomes" id="UP000182958"/>
    </source>
</evidence>
<dbReference type="InterPro" id="IPR036709">
    <property type="entry name" value="Autotransporte_beta_dom_sf"/>
</dbReference>
<evidence type="ECO:0000259" key="3">
    <source>
        <dbReference type="PROSITE" id="PS51208"/>
    </source>
</evidence>
<feature type="domain" description="Autotransporter" evidence="3">
    <location>
        <begin position="2256"/>
        <end position="2522"/>
    </location>
</feature>
<dbReference type="EMBL" id="FPJA01000004">
    <property type="protein sequence ID" value="SFW23836.1"/>
    <property type="molecule type" value="Genomic_DNA"/>
</dbReference>
<gene>
    <name evidence="4" type="ORF">SAMN02910323_0928</name>
</gene>
<feature type="compositionally biased region" description="Gly residues" evidence="1">
    <location>
        <begin position="1861"/>
        <end position="1872"/>
    </location>
</feature>
<keyword evidence="5" id="KW-1185">Reference proteome</keyword>
<feature type="compositionally biased region" description="Basic and acidic residues" evidence="1">
    <location>
        <begin position="1783"/>
        <end position="1792"/>
    </location>
</feature>
<dbReference type="Proteomes" id="UP000182958">
    <property type="component" value="Unassembled WGS sequence"/>
</dbReference>
<dbReference type="PROSITE" id="PS51208">
    <property type="entry name" value="AUTOTRANSPORTER"/>
    <property type="match status" value="1"/>
</dbReference>
<reference evidence="5" key="1">
    <citation type="submission" date="2016-11" db="EMBL/GenBank/DDBJ databases">
        <authorList>
            <person name="Varghese N."/>
            <person name="Submissions S."/>
        </authorList>
    </citation>
    <scope>NUCLEOTIDE SEQUENCE [LARGE SCALE GENOMIC DNA]</scope>
    <source>
        <strain evidence="5">C3</strain>
    </source>
</reference>
<feature type="region of interest" description="Disordered" evidence="1">
    <location>
        <begin position="1763"/>
        <end position="1988"/>
    </location>
</feature>
<proteinExistence type="predicted"/>
<evidence type="ECO:0000313" key="4">
    <source>
        <dbReference type="EMBL" id="SFW23836.1"/>
    </source>
</evidence>
<feature type="compositionally biased region" description="Polar residues" evidence="1">
    <location>
        <begin position="1931"/>
        <end position="1940"/>
    </location>
</feature>
<name>A0A1K1ML09_SELRU</name>
<accession>A0A1K1ML09</accession>
<feature type="signal peptide" evidence="2">
    <location>
        <begin position="1"/>
        <end position="32"/>
    </location>
</feature>
<feature type="compositionally biased region" description="Gly residues" evidence="1">
    <location>
        <begin position="1912"/>
        <end position="1927"/>
    </location>
</feature>
<evidence type="ECO:0000256" key="1">
    <source>
        <dbReference type="SAM" id="MobiDB-lite"/>
    </source>
</evidence>
<keyword evidence="2" id="KW-0732">Signal</keyword>
<dbReference type="SUPFAM" id="SSF103515">
    <property type="entry name" value="Autotransporter"/>
    <property type="match status" value="1"/>
</dbReference>
<dbReference type="InterPro" id="IPR005546">
    <property type="entry name" value="Autotransporte_beta"/>
</dbReference>
<organism evidence="4 5">
    <name type="scientific">Selenomonas ruminantium</name>
    <dbReference type="NCBI Taxonomy" id="971"/>
    <lineage>
        <taxon>Bacteria</taxon>
        <taxon>Bacillati</taxon>
        <taxon>Bacillota</taxon>
        <taxon>Negativicutes</taxon>
        <taxon>Selenomonadales</taxon>
        <taxon>Selenomonadaceae</taxon>
        <taxon>Selenomonas</taxon>
    </lineage>
</organism>
<evidence type="ECO:0000256" key="2">
    <source>
        <dbReference type="SAM" id="SignalP"/>
    </source>
</evidence>
<sequence>MMNRHSKKELTRLILTALVLAGGSFYMPVAEANGTVTVDVDSPVYGTTGLAYNAPFIHPYSINNDLIVDYGSGHTALAAYSFCGIYTMDNANNHTVTLKSGEVTNIVGGYSATISGASSATGNTVYIYGGKVDTSVVGGWSKITSEQKGVTGNTINIKQASDCQTIDLSGATIYGGKEDTGDGTVSSNTINIASGVAIKAISGGNVITGNTINLGATGTSVSGSVSNIETIKLGATIGTTNYNVGFSHGSTVLSVGSITSPEGTTFDISGATFFTDYESAGTMTLLSSGSAMTGLKLKYSSAAAAPISSGDISFTPNTSDKTINGITLNHTSTHKINVSSGLTQITYNIANVVNSINLSGWNKTTAAVPDRWTSGLSTNKITAAGIDTTGITSETNILTTDTAEFFKDAYITGAQKYSSSTTSTTGDKNITFTVTTGSGVKASSDGKNLVYSPLSSNTTALAFGAMAWGDGGSGSGYTFSGSTDIDASNLTFTDTSVAFTGNPIAGTTQQSMNLLTGATGITAGTITDPTAAGKGTLNTSFTSDGIGYTGTAKGNVSVSGSNVVYTLNSGTLSTINLAGWTGTTSEVATGWTKNGAISVGGTFIKPTMAAGASLDILTATSDYFSDANIDAAIAYQSSGAFSNTVNGVTLSGSRAGGVKSTNSGKALTYFAEKNDTNTITFGQMAWGTARTADSTYDFSGVTSIDTSGLTFTGTATAADASTTLLTGATGLGTTAYTISPTTNTAVVDAAFTDTNGIAYTGRGNGAVSVSGTDVKFTLTGGTISGINLNGWTGTENMTLTTNWTGTDIAVDTGNFAAQTANKTLFTLDGVNSRFSGTVTGDKAYTTGAAFSGDEAAGVTLAGNRTGGIKVEDDKVTLKYYAETLAANSITMGNMTWGTGRTIGTGYDFTGVGANGVNATGLSFGFTGTDANTINANDTMELVTNASGLSEGLTVNGASHSQGISYTATNGATLSGTLTGTVSTATGKVNYKVGSKTLTGINLSGWDKDQAAVAVDGSWTKGLAANSINAAGFTAPELTANTSQDILTTTTDNFFNDTMITGAQKFAPGAVTTDEAQGVTFTGTQSKGVKASADGQKLVYAVDNVAVTGISLGNMTVGAGGVVTPRAVTSGFDFSAATTIDATKLKFDKPEDVVNSALVTGATNVGVTNPITGALHSQAITGAAIGNGITGSGTLTGMVSAAAGTISYTVGAKTLSTIDLSNWDKTANTSLTGWAGDNVAVNTGNFEAPAGDTTIFTTTTEGYFSTVTGAKAYTAGGAFSGDESKGVTLSGTKSGGVQIMDSGKSLEYVAESFNVKNISLGAMSWNTPRAMTDNYSFGNVGDNDIDASKLTFTFADASVVNGLTSGTTIDLLTSAKGLGTGLGVTGSPSQTVSYTAANVATLSGTLTGSVATAAENATTGKVTYTVGHKTLDSVDISAWNGTAADSVDASWEKNASGISVTGSGFTKPTTYGDHTILTATDANFFTGAKIDSSIAYTLSGSYSETEQNITLSGKQAGGVLANGSSLVYKVGTAYIDTIKLGKVTYAKDTVLLNKSDTNLYNYSNVNSLDKSSFVMSMTDEQKKAAKANDSMTLVKANTTLNDIAAQEASKGSYTYANTSANSDLTVKGTVTGNVAAASSNVIYTVASNTASALTINSVTWNSGTYARPNSEIAYSTALVNADNITFTGVDTLSKNDTMVLVSNYGVKVNEEVNKVRGGIFTLSNGKTGKGHAYYDSATDSLVYVVDRGVDDEVETKTAIGTKTIIINEQPHQGDVPGGEAEGDGEAKDNETIIKKSHIKKNPDGTGGDTNGGTSEDGDADKNKLDIEEESEIDGDATGGQSDTGNTDDNETIIKKKSIIHGGVAGGETLGGHGGSRRNKTTVEDSTVEGDVDGGKTGGDGETEENEVVITGSKIGGDVNGGHSGGDGDSSGNEVTVDNSTVDGDVNGGKSDGNGNTKNNKVNIKKGSKIGGSVHGGHSGGSGDSTGNEVTVDGSEVDGNVMGGRTKDGNANNNTVNIDGGSTINGSVYGGYSDTGDASGNNVNIGTGKINGDIYGGYSGGTGSTINNTVTLYGDADVSNSNIIGGSNGSDGNTLNIGKGTESWTGGGQTVKNISSFDTLNFTALPWNSDTPALTIGDGSATDLSNTTVTARQVAFTGVKTISVGSTMMFLDQSNVAAGKKATNINSGSDFTVGTAMEGTGKLVLDANGNVIYQVESAGVSRQTHNTVMAAEAAVVALNAGNDFILSAREGLARKENIGKDGIAVFAKIGGGATRQETGSHVNVNMWNGIVAVGRKNVQKESTTEYGVFVEHGWGNFSTHSDNAHRGDGSVDYTGGGLLGKWTKADGLYVEGSLRIGSMHEKANNLLRDTVRGYGYDERTTYKGFHLGVGKEFAIKDGNTVEVYGKYFYNRKDGMNFNAGLDEYNLDAVTSQILRVGARYTMKRERWNYYGDLSYEHELDGKAAGRANGMAIRGADTSGGSVRLELGAKLLANEKSPWTLDLNLTGYAGKKQGLQGGVSVKFMF</sequence>
<protein>
    <recommendedName>
        <fullName evidence="3">Autotransporter domain-containing protein</fullName>
    </recommendedName>
</protein>
<feature type="compositionally biased region" description="Gly residues" evidence="1">
    <location>
        <begin position="1967"/>
        <end position="1982"/>
    </location>
</feature>
<feature type="chain" id="PRO_5012995640" description="Autotransporter domain-containing protein" evidence="2">
    <location>
        <begin position="33"/>
        <end position="2522"/>
    </location>
</feature>